<comment type="caution">
    <text evidence="1">The sequence shown here is derived from an EMBL/GenBank/DDBJ whole genome shotgun (WGS) entry which is preliminary data.</text>
</comment>
<protein>
    <submittedName>
        <fullName evidence="1">Uncharacterized protein</fullName>
    </submittedName>
</protein>
<keyword evidence="2" id="KW-1185">Reference proteome</keyword>
<name>A0A0V1FRY3_TRIPS</name>
<evidence type="ECO:0000313" key="1">
    <source>
        <dbReference type="EMBL" id="KRY88806.1"/>
    </source>
</evidence>
<sequence length="132" mass="14165">MRDNTGCSGIISVSNSTVFAVFPKLAQCFNRQLWFGMLSILGMPVETLLGALFEQHTASVSSFPDWRWNGTVPSIWSTERTPGQRGVGPGRPPKTALGRCFGVAEYAGKGATEAATHGWLADLWAGLHRGVG</sequence>
<gene>
    <name evidence="1" type="ORF">T4D_3072</name>
</gene>
<dbReference type="Proteomes" id="UP000054995">
    <property type="component" value="Unassembled WGS sequence"/>
</dbReference>
<evidence type="ECO:0000313" key="2">
    <source>
        <dbReference type="Proteomes" id="UP000054995"/>
    </source>
</evidence>
<reference evidence="1 2" key="1">
    <citation type="submission" date="2015-01" db="EMBL/GenBank/DDBJ databases">
        <title>Evolution of Trichinella species and genotypes.</title>
        <authorList>
            <person name="Korhonen P.K."/>
            <person name="Edoardo P."/>
            <person name="Giuseppe L.R."/>
            <person name="Gasser R.B."/>
        </authorList>
    </citation>
    <scope>NUCLEOTIDE SEQUENCE [LARGE SCALE GENOMIC DNA]</scope>
    <source>
        <strain evidence="1">ISS470</strain>
    </source>
</reference>
<dbReference type="EMBL" id="JYDT01000038">
    <property type="protein sequence ID" value="KRY88806.1"/>
    <property type="molecule type" value="Genomic_DNA"/>
</dbReference>
<accession>A0A0V1FRY3</accession>
<proteinExistence type="predicted"/>
<organism evidence="1 2">
    <name type="scientific">Trichinella pseudospiralis</name>
    <name type="common">Parasitic roundworm</name>
    <dbReference type="NCBI Taxonomy" id="6337"/>
    <lineage>
        <taxon>Eukaryota</taxon>
        <taxon>Metazoa</taxon>
        <taxon>Ecdysozoa</taxon>
        <taxon>Nematoda</taxon>
        <taxon>Enoplea</taxon>
        <taxon>Dorylaimia</taxon>
        <taxon>Trichinellida</taxon>
        <taxon>Trichinellidae</taxon>
        <taxon>Trichinella</taxon>
    </lineage>
</organism>